<evidence type="ECO:0000313" key="4">
    <source>
        <dbReference type="Proteomes" id="UP001055057"/>
    </source>
</evidence>
<evidence type="ECO:0000256" key="1">
    <source>
        <dbReference type="SAM" id="MobiDB-lite"/>
    </source>
</evidence>
<name>A0ABQ4U3N0_9HYPH</name>
<dbReference type="EMBL" id="BPRB01000247">
    <property type="protein sequence ID" value="GJE61809.1"/>
    <property type="molecule type" value="Genomic_DNA"/>
</dbReference>
<sequence length="341" mass="37500">MSARSNIILRGTIFHFRRGVPDDLRTLIRRSELVRSLATSIARTAKLRACRSYLASESLFTALRADPVLTDAQLARLVQDFYGLILDDEGRGRLTRGAISSDVRARRLVQYETMVARNRDALACNRLEEAGFVTEHMLRKQGIGAADLSPAEMAHARQTMLRAGIDAADAIRARYEGDFDFEPRDRLLKLQLEMLASEPAASPSIPQSSLVSEPGGAQRDGDPLSVVGATLRTTQVATAAWGRQTASQASPTFRLFVDICGDRPLAAYSRKHAGRFRDQVERLPNDYGMNRAGFPGGSNSCKDGAMTKRPRPYSPEVHARAVRMVPDHQAEHASPWAAITA</sequence>
<organism evidence="3 4">
    <name type="scientific">Methylobacterium trifolii</name>
    <dbReference type="NCBI Taxonomy" id="1003092"/>
    <lineage>
        <taxon>Bacteria</taxon>
        <taxon>Pseudomonadati</taxon>
        <taxon>Pseudomonadota</taxon>
        <taxon>Alphaproteobacteria</taxon>
        <taxon>Hyphomicrobiales</taxon>
        <taxon>Methylobacteriaceae</taxon>
        <taxon>Methylobacterium</taxon>
    </lineage>
</organism>
<dbReference type="InterPro" id="IPR036388">
    <property type="entry name" value="WH-like_DNA-bd_sf"/>
</dbReference>
<reference evidence="3" key="2">
    <citation type="submission" date="2021-08" db="EMBL/GenBank/DDBJ databases">
        <authorList>
            <person name="Tani A."/>
            <person name="Ola A."/>
            <person name="Ogura Y."/>
            <person name="Katsura K."/>
            <person name="Hayashi T."/>
        </authorList>
    </citation>
    <scope>NUCLEOTIDE SEQUENCE</scope>
    <source>
        <strain evidence="3">DSM 23632</strain>
    </source>
</reference>
<evidence type="ECO:0000313" key="3">
    <source>
        <dbReference type="EMBL" id="GJE61809.1"/>
    </source>
</evidence>
<reference evidence="3" key="1">
    <citation type="journal article" date="2021" name="Front. Microbiol.">
        <title>Comprehensive Comparative Genomics and Phenotyping of Methylobacterium Species.</title>
        <authorList>
            <person name="Alessa O."/>
            <person name="Ogura Y."/>
            <person name="Fujitani Y."/>
            <person name="Takami H."/>
            <person name="Hayashi T."/>
            <person name="Sahin N."/>
            <person name="Tani A."/>
        </authorList>
    </citation>
    <scope>NUCLEOTIDE SEQUENCE</scope>
    <source>
        <strain evidence="3">DSM 23632</strain>
    </source>
</reference>
<gene>
    <name evidence="3" type="ORF">MPOCJGCO_3935</name>
</gene>
<feature type="region of interest" description="Disordered" evidence="1">
    <location>
        <begin position="287"/>
        <end position="312"/>
    </location>
</feature>
<dbReference type="Pfam" id="PF20172">
    <property type="entry name" value="DUF6538"/>
    <property type="match status" value="1"/>
</dbReference>
<feature type="region of interest" description="Disordered" evidence="1">
    <location>
        <begin position="199"/>
        <end position="221"/>
    </location>
</feature>
<dbReference type="Proteomes" id="UP001055057">
    <property type="component" value="Unassembled WGS sequence"/>
</dbReference>
<accession>A0ABQ4U3N0</accession>
<comment type="caution">
    <text evidence="3">The sequence shown here is derived from an EMBL/GenBank/DDBJ whole genome shotgun (WGS) entry which is preliminary data.</text>
</comment>
<keyword evidence="4" id="KW-1185">Reference proteome</keyword>
<evidence type="ECO:0000259" key="2">
    <source>
        <dbReference type="Pfam" id="PF20172"/>
    </source>
</evidence>
<proteinExistence type="predicted"/>
<dbReference type="Gene3D" id="1.10.10.10">
    <property type="entry name" value="Winged helix-like DNA-binding domain superfamily/Winged helix DNA-binding domain"/>
    <property type="match status" value="1"/>
</dbReference>
<dbReference type="InterPro" id="IPR046668">
    <property type="entry name" value="DUF6538"/>
</dbReference>
<protein>
    <recommendedName>
        <fullName evidence="2">DUF6538 domain-containing protein</fullName>
    </recommendedName>
</protein>
<feature type="domain" description="DUF6538" evidence="2">
    <location>
        <begin position="7"/>
        <end position="64"/>
    </location>
</feature>